<dbReference type="Proteomes" id="UP000182375">
    <property type="component" value="Unassembled WGS sequence"/>
</dbReference>
<dbReference type="GO" id="GO:0008800">
    <property type="term" value="F:beta-lactamase activity"/>
    <property type="evidence" value="ECO:0007669"/>
    <property type="project" value="InterPro"/>
</dbReference>
<evidence type="ECO:0000313" key="3">
    <source>
        <dbReference type="Proteomes" id="UP000182375"/>
    </source>
</evidence>
<dbReference type="STRING" id="67331.SAMN04490357_0471"/>
<evidence type="ECO:0000259" key="1">
    <source>
        <dbReference type="Pfam" id="PF13354"/>
    </source>
</evidence>
<dbReference type="InterPro" id="IPR012338">
    <property type="entry name" value="Beta-lactam/transpept-like"/>
</dbReference>
<dbReference type="EMBL" id="FNTD01000004">
    <property type="protein sequence ID" value="SEB81944.1"/>
    <property type="molecule type" value="Genomic_DNA"/>
</dbReference>
<dbReference type="InterPro" id="IPR045155">
    <property type="entry name" value="Beta-lactam_cat"/>
</dbReference>
<feature type="domain" description="Beta-lactamase class A catalytic" evidence="1">
    <location>
        <begin position="22"/>
        <end position="272"/>
    </location>
</feature>
<reference evidence="2 3" key="1">
    <citation type="submission" date="2016-10" db="EMBL/GenBank/DDBJ databases">
        <authorList>
            <person name="de Groot N.N."/>
        </authorList>
    </citation>
    <scope>NUCLEOTIDE SEQUENCE [LARGE SCALE GENOMIC DNA]</scope>
    <source>
        <strain evidence="2 3">DSM 40306</strain>
    </source>
</reference>
<dbReference type="RefSeq" id="WP_074990249.1">
    <property type="nucleotide sequence ID" value="NZ_FNTD01000004.1"/>
</dbReference>
<dbReference type="GO" id="GO:0046677">
    <property type="term" value="P:response to antibiotic"/>
    <property type="evidence" value="ECO:0007669"/>
    <property type="project" value="InterPro"/>
</dbReference>
<dbReference type="InterPro" id="IPR000871">
    <property type="entry name" value="Beta-lactam_class-A"/>
</dbReference>
<accession>A0A1H4MGS9</accession>
<organism evidence="2 3">
    <name type="scientific">Streptomyces misionensis</name>
    <dbReference type="NCBI Taxonomy" id="67331"/>
    <lineage>
        <taxon>Bacteria</taxon>
        <taxon>Bacillati</taxon>
        <taxon>Actinomycetota</taxon>
        <taxon>Actinomycetes</taxon>
        <taxon>Kitasatosporales</taxon>
        <taxon>Streptomycetaceae</taxon>
        <taxon>Streptomyces</taxon>
    </lineage>
</organism>
<dbReference type="Gene3D" id="3.40.710.10">
    <property type="entry name" value="DD-peptidase/beta-lactamase superfamily"/>
    <property type="match status" value="1"/>
</dbReference>
<dbReference type="PANTHER" id="PTHR35333">
    <property type="entry name" value="BETA-LACTAMASE"/>
    <property type="match status" value="1"/>
</dbReference>
<dbReference type="Pfam" id="PF13354">
    <property type="entry name" value="Beta-lactamase2"/>
    <property type="match status" value="1"/>
</dbReference>
<gene>
    <name evidence="2" type="ORF">SAMN04490357_0471</name>
</gene>
<dbReference type="AlphaFoldDB" id="A0A1H4MGS9"/>
<dbReference type="PANTHER" id="PTHR35333:SF3">
    <property type="entry name" value="BETA-LACTAMASE-TYPE TRANSPEPTIDASE FOLD CONTAINING PROTEIN"/>
    <property type="match status" value="1"/>
</dbReference>
<dbReference type="GeneID" id="95509747"/>
<proteinExistence type="predicted"/>
<dbReference type="GO" id="GO:0030655">
    <property type="term" value="P:beta-lactam antibiotic catabolic process"/>
    <property type="evidence" value="ECO:0007669"/>
    <property type="project" value="InterPro"/>
</dbReference>
<dbReference type="SUPFAM" id="SSF56601">
    <property type="entry name" value="beta-lactamase/transpeptidase-like"/>
    <property type="match status" value="1"/>
</dbReference>
<protein>
    <submittedName>
        <fullName evidence="2">Beta-lactamase class A</fullName>
    </submittedName>
</protein>
<sequence length="306" mass="31770">MIEETIAEVFAAGGCRGSLCALEVDGPGRVSVAGGEPAVAASTFKIAVGLEFFCQAAQGELDPAERVVVSPAGATPGGQGLCITEDPVEISLRDVARLMLTISDNTAADVLIRRVGIERIRARLTGLGLTGFHLPGTIQHELDTAARGAGFAGWGAMAGMIRDAASPEEGEAMWRRVLASPGMRPGRISSATADDLAALLRVVWRDEAGPAQACAQLRRTMGQQRLTRKIAAGFGPEVLVASKSGTVPGGVSNDVGVVAFPDGRRYAVAVLTRSLTPGAPTREDVLGTAARVALDHLRTGRVPRSE</sequence>
<evidence type="ECO:0000313" key="2">
    <source>
        <dbReference type="EMBL" id="SEB81944.1"/>
    </source>
</evidence>
<name>A0A1H4MGS9_9ACTN</name>